<keyword evidence="3 9" id="KW-0808">Transferase</keyword>
<evidence type="ECO:0000256" key="2">
    <source>
        <dbReference type="ARBA" id="ARBA00022475"/>
    </source>
</evidence>
<feature type="transmembrane region" description="Helical" evidence="8">
    <location>
        <begin position="323"/>
        <end position="344"/>
    </location>
</feature>
<protein>
    <submittedName>
        <fullName evidence="9">Alpha-1,2-mannosyltransferase</fullName>
    </submittedName>
</protein>
<evidence type="ECO:0000256" key="8">
    <source>
        <dbReference type="SAM" id="Phobius"/>
    </source>
</evidence>
<feature type="transmembrane region" description="Helical" evidence="8">
    <location>
        <begin position="371"/>
        <end position="387"/>
    </location>
</feature>
<proteinExistence type="inferred from homology"/>
<keyword evidence="6 8" id="KW-0472">Membrane</keyword>
<keyword evidence="2" id="KW-1003">Cell membrane</keyword>
<evidence type="ECO:0000256" key="5">
    <source>
        <dbReference type="ARBA" id="ARBA00022989"/>
    </source>
</evidence>
<dbReference type="STRING" id="1176198.SAMN05444716_102565"/>
<evidence type="ECO:0000256" key="7">
    <source>
        <dbReference type="ARBA" id="ARBA00024033"/>
    </source>
</evidence>
<dbReference type="Proteomes" id="UP000198873">
    <property type="component" value="Unassembled WGS sequence"/>
</dbReference>
<evidence type="ECO:0000256" key="6">
    <source>
        <dbReference type="ARBA" id="ARBA00023136"/>
    </source>
</evidence>
<organism evidence="9 10">
    <name type="scientific">Streptomyces harbinensis</name>
    <dbReference type="NCBI Taxonomy" id="1176198"/>
    <lineage>
        <taxon>Bacteria</taxon>
        <taxon>Bacillati</taxon>
        <taxon>Actinomycetota</taxon>
        <taxon>Actinomycetes</taxon>
        <taxon>Kitasatosporales</taxon>
        <taxon>Streptomycetaceae</taxon>
        <taxon>Streptomyces</taxon>
    </lineage>
</organism>
<evidence type="ECO:0000256" key="3">
    <source>
        <dbReference type="ARBA" id="ARBA00022679"/>
    </source>
</evidence>
<comment type="similarity">
    <text evidence="7">Belongs to the glycosyltransferase 87 family.</text>
</comment>
<reference evidence="10" key="1">
    <citation type="submission" date="2016-10" db="EMBL/GenBank/DDBJ databases">
        <authorList>
            <person name="Varghese N."/>
            <person name="Submissions S."/>
        </authorList>
    </citation>
    <scope>NUCLEOTIDE SEQUENCE [LARGE SCALE GENOMIC DNA]</scope>
    <source>
        <strain evidence="10">CGMCC 4.7047</strain>
    </source>
</reference>
<feature type="transmembrane region" description="Helical" evidence="8">
    <location>
        <begin position="221"/>
        <end position="249"/>
    </location>
</feature>
<keyword evidence="10" id="KW-1185">Reference proteome</keyword>
<feature type="transmembrane region" description="Helical" evidence="8">
    <location>
        <begin position="64"/>
        <end position="84"/>
    </location>
</feature>
<dbReference type="InterPro" id="IPR018584">
    <property type="entry name" value="GT87"/>
</dbReference>
<gene>
    <name evidence="9" type="ORF">SAMN05444716_102565</name>
</gene>
<feature type="transmembrane region" description="Helical" evidence="8">
    <location>
        <begin position="349"/>
        <end position="365"/>
    </location>
</feature>
<feature type="transmembrane region" description="Helical" evidence="8">
    <location>
        <begin position="434"/>
        <end position="454"/>
    </location>
</feature>
<keyword evidence="5 8" id="KW-1133">Transmembrane helix</keyword>
<evidence type="ECO:0000256" key="4">
    <source>
        <dbReference type="ARBA" id="ARBA00022692"/>
    </source>
</evidence>
<feature type="transmembrane region" description="Helical" evidence="8">
    <location>
        <begin position="116"/>
        <end position="135"/>
    </location>
</feature>
<dbReference type="EMBL" id="FPAB01000002">
    <property type="protein sequence ID" value="SFS57971.1"/>
    <property type="molecule type" value="Genomic_DNA"/>
</dbReference>
<keyword evidence="4 8" id="KW-0812">Transmembrane</keyword>
<evidence type="ECO:0000313" key="10">
    <source>
        <dbReference type="Proteomes" id="UP000198873"/>
    </source>
</evidence>
<name>A0A1I6QZR0_9ACTN</name>
<keyword evidence="9" id="KW-0328">Glycosyltransferase</keyword>
<evidence type="ECO:0000313" key="9">
    <source>
        <dbReference type="EMBL" id="SFS57971.1"/>
    </source>
</evidence>
<feature type="transmembrane region" description="Helical" evidence="8">
    <location>
        <begin position="394"/>
        <end position="414"/>
    </location>
</feature>
<comment type="subcellular location">
    <subcellularLocation>
        <location evidence="1">Cell membrane</location>
        <topology evidence="1">Multi-pass membrane protein</topology>
    </subcellularLocation>
</comment>
<dbReference type="Pfam" id="PF09594">
    <property type="entry name" value="GT87"/>
    <property type="match status" value="1"/>
</dbReference>
<accession>A0A1I6QZR0</accession>
<dbReference type="GO" id="GO:0016758">
    <property type="term" value="F:hexosyltransferase activity"/>
    <property type="evidence" value="ECO:0007669"/>
    <property type="project" value="InterPro"/>
</dbReference>
<dbReference type="GO" id="GO:0005886">
    <property type="term" value="C:plasma membrane"/>
    <property type="evidence" value="ECO:0007669"/>
    <property type="project" value="UniProtKB-SubCell"/>
</dbReference>
<evidence type="ECO:0000256" key="1">
    <source>
        <dbReference type="ARBA" id="ARBA00004651"/>
    </source>
</evidence>
<dbReference type="AlphaFoldDB" id="A0A1I6QZR0"/>
<sequence>MTEGRGTVLPAPCLPAPCGKRVVGRGDLRRFVPSAAGRPRVARVVTVVDGGARARGRLRRGGPWLVLALCALSFTGCALAQLALGLPLGDLDVYRAEGWAVRTGEDLYDLAVSRHALQATYPPFAALLFVPLTLLGVEAMRVLVCVLNFGLVIVLAQLSLRLTGIRPGGHWRWAAPLAVAAVAVWSEPVWATVRYGQINLLLAVLVLWDLTRPAPHRFAGVATGIAIGIKLTPAIFAVLCTVAGVLACLRRRDAALLRLAVRAWAAFAGTLALGALVLPAESWRYWTDLVLAEDRVGAPEASANQSLRGVLARMLHTGELPAWWLPLAAGVCCAGLAVGVAALLTGRRAWAVVACAVTALLVSPVSWSHHWVWAVPAVLLLVAEARGRRRGARGWWLAAGGATLLFCSYVSWLLPHDETRPELDLPPGQQLLAAGYPLAGLALLAAAAVAVTAPRGTPAAGAARRPAGSSAR</sequence>
<feature type="transmembrane region" description="Helical" evidence="8">
    <location>
        <begin position="142"/>
        <end position="160"/>
    </location>
</feature>
<feature type="transmembrane region" description="Helical" evidence="8">
    <location>
        <begin position="261"/>
        <end position="280"/>
    </location>
</feature>